<dbReference type="AlphaFoldDB" id="A0A5S6QZD7"/>
<dbReference type="SUPFAM" id="SSF51621">
    <property type="entry name" value="Phosphoenolpyruvate/pyruvate domain"/>
    <property type="match status" value="1"/>
</dbReference>
<dbReference type="NCBIfam" id="TIGR01346">
    <property type="entry name" value="isocit_lyase"/>
    <property type="match status" value="1"/>
</dbReference>
<dbReference type="FunFam" id="3.20.20.60:FF:000005">
    <property type="entry name" value="Isocitrate lyase"/>
    <property type="match status" value="1"/>
</dbReference>
<name>A0A5S6QZD7_TRIMR</name>
<keyword evidence="12" id="KW-1185">Reference proteome</keyword>
<dbReference type="Pfam" id="PF00463">
    <property type="entry name" value="ICL"/>
    <property type="match status" value="2"/>
</dbReference>
<dbReference type="InterPro" id="IPR018523">
    <property type="entry name" value="Isocitrate_lyase_ph_CS"/>
</dbReference>
<evidence type="ECO:0000313" key="12">
    <source>
        <dbReference type="Proteomes" id="UP000046395"/>
    </source>
</evidence>
<dbReference type="WBParaSite" id="TMUE_3000012610.3">
    <property type="protein sequence ID" value="TMUE_3000012610.3"/>
    <property type="gene ID" value="WBGene00294046"/>
</dbReference>
<evidence type="ECO:0000313" key="13">
    <source>
        <dbReference type="WBParaSite" id="TMUE_3000012610.1"/>
    </source>
</evidence>
<comment type="catalytic activity">
    <reaction evidence="7">
        <text>glyoxylate + acetyl-CoA + H2O = (S)-malate + CoA + H(+)</text>
        <dbReference type="Rhea" id="RHEA:18181"/>
        <dbReference type="ChEBI" id="CHEBI:15377"/>
        <dbReference type="ChEBI" id="CHEBI:15378"/>
        <dbReference type="ChEBI" id="CHEBI:15589"/>
        <dbReference type="ChEBI" id="CHEBI:36655"/>
        <dbReference type="ChEBI" id="CHEBI:57287"/>
        <dbReference type="ChEBI" id="CHEBI:57288"/>
        <dbReference type="EC" id="2.3.3.9"/>
    </reaction>
</comment>
<feature type="domain" description="Malate synthase C-terminal" evidence="11">
    <location>
        <begin position="852"/>
        <end position="967"/>
    </location>
</feature>
<dbReference type="CDD" id="cd00727">
    <property type="entry name" value="malate_synt_A"/>
    <property type="match status" value="1"/>
</dbReference>
<evidence type="ECO:0000259" key="11">
    <source>
        <dbReference type="Pfam" id="PF20659"/>
    </source>
</evidence>
<dbReference type="Pfam" id="PF20659">
    <property type="entry name" value="MS_C"/>
    <property type="match status" value="1"/>
</dbReference>
<dbReference type="WBParaSite" id="TMUE_3000012610.1">
    <property type="protein sequence ID" value="TMUE_3000012610.1"/>
    <property type="gene ID" value="WBGene00294046"/>
</dbReference>
<dbReference type="InterPro" id="IPR048355">
    <property type="entry name" value="MS_C"/>
</dbReference>
<evidence type="ECO:0000259" key="10">
    <source>
        <dbReference type="Pfam" id="PF20656"/>
    </source>
</evidence>
<dbReference type="InterPro" id="IPR001465">
    <property type="entry name" value="Malate_synthase_TIM"/>
</dbReference>
<comment type="similarity">
    <text evidence="2">Belongs to the malate synthase family.</text>
</comment>
<protein>
    <submittedName>
        <fullName evidence="13">Malate synthase</fullName>
    </submittedName>
</protein>
<dbReference type="InterPro" id="IPR011076">
    <property type="entry name" value="Malate_synth_sf"/>
</dbReference>
<evidence type="ECO:0000256" key="8">
    <source>
        <dbReference type="PIRSR" id="PIRSR601465-50"/>
    </source>
</evidence>
<dbReference type="PANTHER" id="PTHR42902:SF1">
    <property type="entry name" value="MALATE SYNTHASE 1-RELATED"/>
    <property type="match status" value="1"/>
</dbReference>
<dbReference type="Gene3D" id="3.20.20.60">
    <property type="entry name" value="Phosphoenolpyruvate-binding domains"/>
    <property type="match status" value="1"/>
</dbReference>
<dbReference type="NCBIfam" id="TIGR01344">
    <property type="entry name" value="malate_syn_A"/>
    <property type="match status" value="1"/>
</dbReference>
<dbReference type="GO" id="GO:0006097">
    <property type="term" value="P:glyoxylate cycle"/>
    <property type="evidence" value="ECO:0007669"/>
    <property type="project" value="UniProtKB-KW"/>
</dbReference>
<keyword evidence="3" id="KW-0329">Glyoxylate bypass</keyword>
<dbReference type="InterPro" id="IPR044856">
    <property type="entry name" value="Malate_synth_C_sf"/>
</dbReference>
<reference evidence="12" key="2">
    <citation type="submission" date="2014-03" db="EMBL/GenBank/DDBJ databases">
        <title>The whipworm genome and dual-species transcriptomics of an intimate host-pathogen interaction.</title>
        <authorList>
            <person name="Foth B.J."/>
            <person name="Tsai I.J."/>
            <person name="Reid A.J."/>
            <person name="Bancroft A.J."/>
            <person name="Nichol S."/>
            <person name="Tracey A."/>
            <person name="Holroyd N."/>
            <person name="Cotton J.A."/>
            <person name="Stanley E.J."/>
            <person name="Zarowiecki M."/>
            <person name="Liu J.Z."/>
            <person name="Huckvale T."/>
            <person name="Cooper P.J."/>
            <person name="Grencis R.K."/>
            <person name="Berriman M."/>
        </authorList>
    </citation>
    <scope>NUCLEOTIDE SEQUENCE [LARGE SCALE GENOMIC DNA]</scope>
    <source>
        <strain evidence="12">Edinburgh</strain>
    </source>
</reference>
<evidence type="ECO:0000256" key="6">
    <source>
        <dbReference type="ARBA" id="ARBA00023239"/>
    </source>
</evidence>
<evidence type="ECO:0000256" key="7">
    <source>
        <dbReference type="ARBA" id="ARBA00047918"/>
    </source>
</evidence>
<keyword evidence="6" id="KW-0456">Lyase</keyword>
<dbReference type="FunFam" id="3.20.20.360:FF:000001">
    <property type="entry name" value="Malate synthase"/>
    <property type="match status" value="1"/>
</dbReference>
<feature type="domain" description="Malate synthase N-terminal" evidence="10">
    <location>
        <begin position="463"/>
        <end position="509"/>
    </location>
</feature>
<dbReference type="Proteomes" id="UP000046395">
    <property type="component" value="Unassembled WGS sequence"/>
</dbReference>
<sequence>MSISKGFQDIIRNVPKGRFSSIRRPYGLQDVLRLRGSVQLDYTLSTRGSVKLWDLLNTEDYVPALGAITGNQALQMARAGLKSIYLSGWQVAADNNSAGMMYPDQSLYPANSGPKLCQTLNRTLLRADQIEHLEGDVSRDWLLPIVADAEAGFGGSLNCYEIMRAYIEAGAAGVHYEDQLASEKKCGHLGGKVLTPTSSNIRNLTAARLAADVCGVPVVIISRTDAESAKLITNDVDERDRPFIDAIAGRTTEGFHHLKEGTGLQHCISRSIAYAPFADLLWMETSTPNLRQAMLFAEAVRRVYPDKLLAYNCSPSFNWAAKLESNSIRTFQSELGKMGYKYQFVTLAGFHCNNYSMFKLAKYYETFGMEAYSNLQQNEMNAEQEGYTAVHHQREVGVQYYDAISQIITHGQSSTLGLVDSTETDQFVPHRATQARGIHSAQAAAHGHSRKLSLTLPPIDDLILSDLAMEFLVELHEKFEPERRRLLARRLERQAELDAGQMPNFLDSTSNVRSAEWTVAEAPNDLQDRRVEITGPLDRKMVINAFNSGAKVFMADFEDSNSPTWQNVVRGQRNLYDAVRGRIEYQDPKTQRRYCLMGSPAVLMVRPRGWHLEERHAMVGGEPMSGSLFDFGLFAFHNASTLEAKGSGAYFYLPKMESHLEAKLWKQVFDYTKGRLGLNVSTLRSTALVEHVLATYEIEEILHSMKEYMVGLNCGRWDYIFSYIKAFRQWPGYLLPDREQVTMTVPFMRAYAKYVIKICHKRGAHAIGGMSAFIPVKGDPTLNERALAQVTEDKQREVNDGHDGTWVAHPGLVPVAMDIFDKAMPQANQLGKQLIDFEPEAADFVAVPSGNRTEQGLRRNVSVTLGYLEAWLRGSGCVPLYNLMEDAATAEISRSQLWQWVHHDGKLADGRSIAWSLVDKVITEEVDEWKRRGVTSSTLFEAADLLRELVVSKELPEFLTLKAYDKLIKKGL</sequence>
<dbReference type="GO" id="GO:0004451">
    <property type="term" value="F:isocitrate lyase activity"/>
    <property type="evidence" value="ECO:0007669"/>
    <property type="project" value="InterPro"/>
</dbReference>
<dbReference type="WBParaSite" id="TMUE_3000012610.5">
    <property type="protein sequence ID" value="TMUE_3000012610.5"/>
    <property type="gene ID" value="WBGene00294046"/>
</dbReference>
<keyword evidence="5" id="KW-0808">Transferase</keyword>
<evidence type="ECO:0000256" key="5">
    <source>
        <dbReference type="ARBA" id="ARBA00022679"/>
    </source>
</evidence>
<dbReference type="SUPFAM" id="SSF51645">
    <property type="entry name" value="Malate synthase G"/>
    <property type="match status" value="1"/>
</dbReference>
<dbReference type="GO" id="GO:0005737">
    <property type="term" value="C:cytoplasm"/>
    <property type="evidence" value="ECO:0007669"/>
    <property type="project" value="TreeGrafter"/>
</dbReference>
<dbReference type="Gene3D" id="3.20.20.360">
    <property type="entry name" value="Malate synthase, domain 3"/>
    <property type="match status" value="1"/>
</dbReference>
<dbReference type="WBParaSite" id="TMUE_3000012610.4">
    <property type="protein sequence ID" value="TMUE_3000012610.4"/>
    <property type="gene ID" value="WBGene00294046"/>
</dbReference>
<dbReference type="NCBIfam" id="NF011645">
    <property type="entry name" value="PRK15063.1"/>
    <property type="match status" value="1"/>
</dbReference>
<dbReference type="InterPro" id="IPR046363">
    <property type="entry name" value="MS_N_TIM-barrel_dom"/>
</dbReference>
<dbReference type="Pfam" id="PF20656">
    <property type="entry name" value="MS_N"/>
    <property type="match status" value="1"/>
</dbReference>
<evidence type="ECO:0000256" key="4">
    <source>
        <dbReference type="ARBA" id="ARBA00022532"/>
    </source>
</evidence>
<evidence type="ECO:0000259" key="9">
    <source>
        <dbReference type="Pfam" id="PF01274"/>
    </source>
</evidence>
<accession>A0A5S6QZD7</accession>
<organism evidence="12 13">
    <name type="scientific">Trichuris muris</name>
    <name type="common">Mouse whipworm</name>
    <dbReference type="NCBI Taxonomy" id="70415"/>
    <lineage>
        <taxon>Eukaryota</taxon>
        <taxon>Metazoa</taxon>
        <taxon>Ecdysozoa</taxon>
        <taxon>Nematoda</taxon>
        <taxon>Enoplea</taxon>
        <taxon>Dorylaimia</taxon>
        <taxon>Trichinellida</taxon>
        <taxon>Trichuridae</taxon>
        <taxon>Trichuris</taxon>
    </lineage>
</organism>
<reference evidence="12" key="1">
    <citation type="submission" date="2013-11" db="EMBL/GenBank/DDBJ databases">
        <authorList>
            <person name="Aslett M."/>
        </authorList>
    </citation>
    <scope>NUCLEOTIDE SEQUENCE [LARGE SCALE GENOMIC DNA]</scope>
    <source>
        <strain evidence="12">Edinburgh</strain>
    </source>
</reference>
<dbReference type="GO" id="GO:0006099">
    <property type="term" value="P:tricarboxylic acid cycle"/>
    <property type="evidence" value="ECO:0007669"/>
    <property type="project" value="UniProtKB-KW"/>
</dbReference>
<dbReference type="GO" id="GO:0004474">
    <property type="term" value="F:malate synthase activity"/>
    <property type="evidence" value="ECO:0007669"/>
    <property type="project" value="UniProtKB-EC"/>
</dbReference>
<feature type="domain" description="Malate synthase TIM barrel" evidence="9">
    <location>
        <begin position="602"/>
        <end position="845"/>
    </location>
</feature>
<feature type="active site" description="Proton donor" evidence="8">
    <location>
        <position position="886"/>
    </location>
</feature>
<comment type="pathway">
    <text evidence="1">Carbohydrate metabolism; glyoxylate cycle; (S)-malate from isocitrate: step 1/2.</text>
</comment>
<dbReference type="InterPro" id="IPR040442">
    <property type="entry name" value="Pyrv_kinase-like_dom_sf"/>
</dbReference>
<dbReference type="PANTHER" id="PTHR42902">
    <property type="entry name" value="MALATE SYNTHASE"/>
    <property type="match status" value="1"/>
</dbReference>
<dbReference type="Pfam" id="PF01274">
    <property type="entry name" value="MS_TIM-barrel"/>
    <property type="match status" value="1"/>
</dbReference>
<dbReference type="InterPro" id="IPR015813">
    <property type="entry name" value="Pyrv/PenolPyrv_kinase-like_dom"/>
</dbReference>
<dbReference type="InterPro" id="IPR006252">
    <property type="entry name" value="Malate_synthA"/>
</dbReference>
<evidence type="ECO:0000256" key="2">
    <source>
        <dbReference type="ARBA" id="ARBA00006394"/>
    </source>
</evidence>
<dbReference type="PROSITE" id="PS00161">
    <property type="entry name" value="ISOCITRATE_LYASE"/>
    <property type="match status" value="1"/>
</dbReference>
<dbReference type="STRING" id="70415.A0A5S6QZD7"/>
<feature type="active site" description="Proton acceptor" evidence="8">
    <location>
        <position position="606"/>
    </location>
</feature>
<dbReference type="InterPro" id="IPR006254">
    <property type="entry name" value="Isocitrate_lyase"/>
</dbReference>
<dbReference type="InterPro" id="IPR048356">
    <property type="entry name" value="MS_N"/>
</dbReference>
<dbReference type="CDD" id="cd00377">
    <property type="entry name" value="ICL_PEPM"/>
    <property type="match status" value="1"/>
</dbReference>
<reference evidence="13" key="3">
    <citation type="submission" date="2019-12" db="UniProtKB">
        <authorList>
            <consortium name="WormBaseParasite"/>
        </authorList>
    </citation>
    <scope>IDENTIFICATION</scope>
</reference>
<dbReference type="Gene3D" id="1.20.1220.12">
    <property type="entry name" value="Malate synthase, domain III"/>
    <property type="match status" value="1"/>
</dbReference>
<dbReference type="InterPro" id="IPR039556">
    <property type="entry name" value="ICL/PEPM"/>
</dbReference>
<evidence type="ECO:0000256" key="3">
    <source>
        <dbReference type="ARBA" id="ARBA00022435"/>
    </source>
</evidence>
<proteinExistence type="inferred from homology"/>
<keyword evidence="4" id="KW-0816">Tricarboxylic acid cycle</keyword>
<dbReference type="FunFam" id="1.20.1220.12:FF:000001">
    <property type="entry name" value="Malate synthase"/>
    <property type="match status" value="1"/>
</dbReference>
<dbReference type="WBParaSite" id="TMUE_3000012610.2">
    <property type="protein sequence ID" value="TMUE_3000012610.2"/>
    <property type="gene ID" value="WBGene00294046"/>
</dbReference>
<evidence type="ECO:0000256" key="1">
    <source>
        <dbReference type="ARBA" id="ARBA00004793"/>
    </source>
</evidence>